<reference evidence="3" key="2">
    <citation type="submission" date="2015-01" db="EMBL/GenBank/DDBJ databases">
        <title>Evolutionary Origins and Diversification of the Mycorrhizal Mutualists.</title>
        <authorList>
            <consortium name="DOE Joint Genome Institute"/>
            <consortium name="Mycorrhizal Genomics Consortium"/>
            <person name="Kohler A."/>
            <person name="Kuo A."/>
            <person name="Nagy L.G."/>
            <person name="Floudas D."/>
            <person name="Copeland A."/>
            <person name="Barry K.W."/>
            <person name="Cichocki N."/>
            <person name="Veneault-Fourrey C."/>
            <person name="LaButti K."/>
            <person name="Lindquist E.A."/>
            <person name="Lipzen A."/>
            <person name="Lundell T."/>
            <person name="Morin E."/>
            <person name="Murat C."/>
            <person name="Riley R."/>
            <person name="Ohm R."/>
            <person name="Sun H."/>
            <person name="Tunlid A."/>
            <person name="Henrissat B."/>
            <person name="Grigoriev I.V."/>
            <person name="Hibbett D.S."/>
            <person name="Martin F."/>
        </authorList>
    </citation>
    <scope>NUCLEOTIDE SEQUENCE [LARGE SCALE GENOMIC DNA]</scope>
    <source>
        <strain evidence="3">MAFF 305830</strain>
    </source>
</reference>
<dbReference type="EMBL" id="KN824376">
    <property type="protein sequence ID" value="KIM21627.1"/>
    <property type="molecule type" value="Genomic_DNA"/>
</dbReference>
<dbReference type="Proteomes" id="UP000054097">
    <property type="component" value="Unassembled WGS sequence"/>
</dbReference>
<dbReference type="AlphaFoldDB" id="A0A0C2WW96"/>
<feature type="region of interest" description="Disordered" evidence="1">
    <location>
        <begin position="94"/>
        <end position="122"/>
    </location>
</feature>
<gene>
    <name evidence="2" type="ORF">M408DRAFT_101517</name>
</gene>
<dbReference type="HOGENOM" id="CLU_1603748_0_0_1"/>
<accession>A0A0C2WW96</accession>
<reference evidence="2 3" key="1">
    <citation type="submission" date="2014-04" db="EMBL/GenBank/DDBJ databases">
        <authorList>
            <consortium name="DOE Joint Genome Institute"/>
            <person name="Kuo A."/>
            <person name="Zuccaro A."/>
            <person name="Kohler A."/>
            <person name="Nagy L.G."/>
            <person name="Floudas D."/>
            <person name="Copeland A."/>
            <person name="Barry K.W."/>
            <person name="Cichocki N."/>
            <person name="Veneault-Fourrey C."/>
            <person name="LaButti K."/>
            <person name="Lindquist E.A."/>
            <person name="Lipzen A."/>
            <person name="Lundell T."/>
            <person name="Morin E."/>
            <person name="Murat C."/>
            <person name="Sun H."/>
            <person name="Tunlid A."/>
            <person name="Henrissat B."/>
            <person name="Grigoriev I.V."/>
            <person name="Hibbett D.S."/>
            <person name="Martin F."/>
            <person name="Nordberg H.P."/>
            <person name="Cantor M.N."/>
            <person name="Hua S.X."/>
        </authorList>
    </citation>
    <scope>NUCLEOTIDE SEQUENCE [LARGE SCALE GENOMIC DNA]</scope>
    <source>
        <strain evidence="2 3">MAFF 305830</strain>
    </source>
</reference>
<feature type="region of interest" description="Disordered" evidence="1">
    <location>
        <begin position="140"/>
        <end position="166"/>
    </location>
</feature>
<organism evidence="2 3">
    <name type="scientific">Serendipita vermifera MAFF 305830</name>
    <dbReference type="NCBI Taxonomy" id="933852"/>
    <lineage>
        <taxon>Eukaryota</taxon>
        <taxon>Fungi</taxon>
        <taxon>Dikarya</taxon>
        <taxon>Basidiomycota</taxon>
        <taxon>Agaricomycotina</taxon>
        <taxon>Agaricomycetes</taxon>
        <taxon>Sebacinales</taxon>
        <taxon>Serendipitaceae</taxon>
        <taxon>Serendipita</taxon>
    </lineage>
</organism>
<proteinExistence type="predicted"/>
<evidence type="ECO:0000256" key="1">
    <source>
        <dbReference type="SAM" id="MobiDB-lite"/>
    </source>
</evidence>
<evidence type="ECO:0000313" key="3">
    <source>
        <dbReference type="Proteomes" id="UP000054097"/>
    </source>
</evidence>
<evidence type="ECO:0000313" key="2">
    <source>
        <dbReference type="EMBL" id="KIM21627.1"/>
    </source>
</evidence>
<dbReference type="STRING" id="933852.A0A0C2WW96"/>
<protein>
    <submittedName>
        <fullName evidence="2">Uncharacterized protein</fullName>
    </submittedName>
</protein>
<sequence length="166" mass="17047">MISAMHCIQYIERYIRYDAGLGHQEKLVKPIPSLITAMSKQYYTDPYPPRQGFFRSLFCLGPKAPRVVSEKHVIHKAPVQPTYYSAQLNTRPTKPVIYTSPAPTSKGGGGRPSKGRRRAGGGYSSTGYYGGYDGGGGGGGYSGDGGGGGCSGGDGGGGGGGGGGGC</sequence>
<name>A0A0C2WW96_SERVB</name>
<keyword evidence="3" id="KW-1185">Reference proteome</keyword>